<evidence type="ECO:0000259" key="9">
    <source>
        <dbReference type="PROSITE" id="PS00794"/>
    </source>
</evidence>
<evidence type="ECO:0000256" key="7">
    <source>
        <dbReference type="ARBA" id="ARBA00022840"/>
    </source>
</evidence>
<organism evidence="10 11">
    <name type="scientific">Tepidiforma bonchosmolovskayae</name>
    <dbReference type="NCBI Taxonomy" id="2601677"/>
    <lineage>
        <taxon>Bacteria</taxon>
        <taxon>Bacillati</taxon>
        <taxon>Chloroflexota</taxon>
        <taxon>Tepidiformia</taxon>
        <taxon>Tepidiformales</taxon>
        <taxon>Tepidiformaceae</taxon>
        <taxon>Tepidiforma</taxon>
    </lineage>
</organism>
<dbReference type="InterPro" id="IPR000550">
    <property type="entry name" value="Hppk"/>
</dbReference>
<dbReference type="Proteomes" id="UP000326331">
    <property type="component" value="Chromosome"/>
</dbReference>
<dbReference type="Gene3D" id="3.30.70.560">
    <property type="entry name" value="7,8-Dihydro-6-hydroxymethylpterin-pyrophosphokinase HPPK"/>
    <property type="match status" value="1"/>
</dbReference>
<keyword evidence="4 10" id="KW-0808">Transferase</keyword>
<name>A0ABX6BZJ2_9CHLR</name>
<gene>
    <name evidence="10" type="primary">folK</name>
    <name evidence="10" type="ORF">Tbon_03245</name>
</gene>
<dbReference type="PANTHER" id="PTHR43071:SF1">
    <property type="entry name" value="2-AMINO-4-HYDROXY-6-HYDROXYMETHYLDIHYDROPTERIDINE PYROPHOSPHOKINASE"/>
    <property type="match status" value="1"/>
</dbReference>
<dbReference type="GO" id="GO:0003848">
    <property type="term" value="F:2-amino-4-hydroxy-6-hydroxymethyldihydropteridine diphosphokinase activity"/>
    <property type="evidence" value="ECO:0007669"/>
    <property type="project" value="UniProtKB-EC"/>
</dbReference>
<keyword evidence="8" id="KW-0289">Folate biosynthesis</keyword>
<protein>
    <recommendedName>
        <fullName evidence="3">2-amino-4-hydroxy-6-hydroxymethyldihydropteridine diphosphokinase</fullName>
        <ecNumber evidence="3">2.7.6.3</ecNumber>
    </recommendedName>
</protein>
<evidence type="ECO:0000313" key="10">
    <source>
        <dbReference type="EMBL" id="QFG02347.1"/>
    </source>
</evidence>
<keyword evidence="6" id="KW-0418">Kinase</keyword>
<dbReference type="EC" id="2.7.6.3" evidence="3"/>
<dbReference type="InterPro" id="IPR035907">
    <property type="entry name" value="Hppk_sf"/>
</dbReference>
<keyword evidence="11" id="KW-1185">Reference proteome</keyword>
<reference evidence="10 11" key="2">
    <citation type="submission" date="2019-10" db="EMBL/GenBank/DDBJ databases">
        <title>Thermopilla bonchosmolovskayae gen. nov., sp. nov., a moderately thermophilic Chloroflexi bacterium from a Chukotka hot spring (Arctic, Russia), representing a novel classis Thermopillaia, which include previously uncultivated lineage OLB14.</title>
        <authorList>
            <person name="Kochetkova T.V."/>
            <person name="Zayulina K.S."/>
            <person name="Zhigarkov V.S."/>
            <person name="Minaev N.V."/>
            <person name="Novikov A."/>
            <person name="Toshchakov S.V."/>
            <person name="Elcheninov A.G."/>
            <person name="Kublanov I.V."/>
        </authorList>
    </citation>
    <scope>NUCLEOTIDE SEQUENCE [LARGE SCALE GENOMIC DNA]</scope>
    <source>
        <strain evidence="10 11">3753O</strain>
    </source>
</reference>
<evidence type="ECO:0000256" key="3">
    <source>
        <dbReference type="ARBA" id="ARBA00013253"/>
    </source>
</evidence>
<evidence type="ECO:0000256" key="1">
    <source>
        <dbReference type="ARBA" id="ARBA00000198"/>
    </source>
</evidence>
<dbReference type="NCBIfam" id="TIGR01498">
    <property type="entry name" value="folK"/>
    <property type="match status" value="1"/>
</dbReference>
<feature type="domain" description="7,8-dihydro-6-hydroxymethylpterin-pyrophosphokinase" evidence="9">
    <location>
        <begin position="86"/>
        <end position="97"/>
    </location>
</feature>
<dbReference type="RefSeq" id="WP_158066278.1">
    <property type="nucleotide sequence ID" value="NZ_CP042829.1"/>
</dbReference>
<accession>A0ABX6BZJ2</accession>
<dbReference type="PROSITE" id="PS00794">
    <property type="entry name" value="HPPK"/>
    <property type="match status" value="1"/>
</dbReference>
<proteinExistence type="predicted"/>
<evidence type="ECO:0000256" key="8">
    <source>
        <dbReference type="ARBA" id="ARBA00022909"/>
    </source>
</evidence>
<evidence type="ECO:0000256" key="5">
    <source>
        <dbReference type="ARBA" id="ARBA00022741"/>
    </source>
</evidence>
<evidence type="ECO:0000313" key="11">
    <source>
        <dbReference type="Proteomes" id="UP000326331"/>
    </source>
</evidence>
<evidence type="ECO:0000256" key="2">
    <source>
        <dbReference type="ARBA" id="ARBA00005051"/>
    </source>
</evidence>
<evidence type="ECO:0000256" key="6">
    <source>
        <dbReference type="ARBA" id="ARBA00022777"/>
    </source>
</evidence>
<dbReference type="Pfam" id="PF01288">
    <property type="entry name" value="HPPK"/>
    <property type="match status" value="1"/>
</dbReference>
<dbReference type="CDD" id="cd00483">
    <property type="entry name" value="HPPK"/>
    <property type="match status" value="1"/>
</dbReference>
<keyword evidence="5" id="KW-0547">Nucleotide-binding</keyword>
<keyword evidence="7" id="KW-0067">ATP-binding</keyword>
<comment type="catalytic activity">
    <reaction evidence="1">
        <text>6-hydroxymethyl-7,8-dihydropterin + ATP = (7,8-dihydropterin-6-yl)methyl diphosphate + AMP + H(+)</text>
        <dbReference type="Rhea" id="RHEA:11412"/>
        <dbReference type="ChEBI" id="CHEBI:15378"/>
        <dbReference type="ChEBI" id="CHEBI:30616"/>
        <dbReference type="ChEBI" id="CHEBI:44841"/>
        <dbReference type="ChEBI" id="CHEBI:72950"/>
        <dbReference type="ChEBI" id="CHEBI:456215"/>
        <dbReference type="EC" id="2.7.6.3"/>
    </reaction>
</comment>
<reference evidence="10 11" key="1">
    <citation type="submission" date="2019-08" db="EMBL/GenBank/DDBJ databases">
        <authorList>
            <person name="Toschakov S.V."/>
        </authorList>
    </citation>
    <scope>NUCLEOTIDE SEQUENCE [LARGE SCALE GENOMIC DNA]</scope>
    <source>
        <strain evidence="10 11">3753O</strain>
    </source>
</reference>
<dbReference type="PANTHER" id="PTHR43071">
    <property type="entry name" value="2-AMINO-4-HYDROXY-6-HYDROXYMETHYLDIHYDROPTERIDINE PYROPHOSPHOKINASE"/>
    <property type="match status" value="1"/>
</dbReference>
<sequence length="159" mass="17007">MTRVAIALGSNLGDRLGNLRAAIAALEAAGIAVVRRSFAWETPPVPADQPPFLNAAVLAETDLPPAALLAELKAIEHALGRRPARRWGPRPIDLDILFYGELRLEAPELTIPHPRIAERAFVLAPLAEILEGPLPVLGASALDLLERTGLQGARRLCAL</sequence>
<evidence type="ECO:0000256" key="4">
    <source>
        <dbReference type="ARBA" id="ARBA00022679"/>
    </source>
</evidence>
<comment type="pathway">
    <text evidence="2">Cofactor biosynthesis; tetrahydrofolate biosynthesis; 2-amino-4-hydroxy-6-hydroxymethyl-7,8-dihydropteridine diphosphate from 7,8-dihydroneopterin triphosphate: step 4/4.</text>
</comment>
<dbReference type="EMBL" id="CP042829">
    <property type="protein sequence ID" value="QFG02347.1"/>
    <property type="molecule type" value="Genomic_DNA"/>
</dbReference>
<dbReference type="SUPFAM" id="SSF55083">
    <property type="entry name" value="6-hydroxymethyl-7,8-dihydropterin pyrophosphokinase, HPPK"/>
    <property type="match status" value="1"/>
</dbReference>